<dbReference type="PROSITE" id="PS00893">
    <property type="entry name" value="NUDIX_BOX"/>
    <property type="match status" value="1"/>
</dbReference>
<evidence type="ECO:0000256" key="2">
    <source>
        <dbReference type="RuleBase" id="RU003476"/>
    </source>
</evidence>
<dbReference type="Pfam" id="PF00293">
    <property type="entry name" value="NUDIX"/>
    <property type="match status" value="1"/>
</dbReference>
<accession>A0A8J6FJN3</accession>
<dbReference type="Proteomes" id="UP000770717">
    <property type="component" value="Unassembled WGS sequence"/>
</dbReference>
<gene>
    <name evidence="4" type="ORF">GDO78_004878</name>
</gene>
<dbReference type="SUPFAM" id="SSF55811">
    <property type="entry name" value="Nudix"/>
    <property type="match status" value="1"/>
</dbReference>
<dbReference type="InterPro" id="IPR000086">
    <property type="entry name" value="NUDIX_hydrolase_dom"/>
</dbReference>
<comment type="caution">
    <text evidence="4">The sequence shown here is derived from an EMBL/GenBank/DDBJ whole genome shotgun (WGS) entry which is preliminary data.</text>
</comment>
<feature type="domain" description="Nudix hydrolase" evidence="3">
    <location>
        <begin position="1"/>
        <end position="110"/>
    </location>
</feature>
<comment type="similarity">
    <text evidence="2">Belongs to the Nudix hydrolase family.</text>
</comment>
<dbReference type="OrthoDB" id="10005910at2759"/>
<proteinExistence type="inferred from homology"/>
<keyword evidence="1 2" id="KW-0378">Hydrolase</keyword>
<dbReference type="PRINTS" id="PR00502">
    <property type="entry name" value="NUDIXFAMILY"/>
</dbReference>
<dbReference type="InterPro" id="IPR015797">
    <property type="entry name" value="NUDIX_hydrolase-like_dom_sf"/>
</dbReference>
<evidence type="ECO:0000313" key="4">
    <source>
        <dbReference type="EMBL" id="KAG9488566.1"/>
    </source>
</evidence>
<dbReference type="GO" id="GO:0044715">
    <property type="term" value="F:8-oxo-dGDP phosphatase activity"/>
    <property type="evidence" value="ECO:0007669"/>
    <property type="project" value="TreeGrafter"/>
</dbReference>
<dbReference type="EMBL" id="WNTK01000002">
    <property type="protein sequence ID" value="KAG9488566.1"/>
    <property type="molecule type" value="Genomic_DNA"/>
</dbReference>
<dbReference type="InterPro" id="IPR020476">
    <property type="entry name" value="Nudix_hydrolase"/>
</dbReference>
<reference evidence="4" key="1">
    <citation type="thesis" date="2020" institute="ProQuest LLC" country="789 East Eisenhower Parkway, Ann Arbor, MI, USA">
        <title>Comparative Genomics and Chromosome Evolution.</title>
        <authorList>
            <person name="Mudd A.B."/>
        </authorList>
    </citation>
    <scope>NUCLEOTIDE SEQUENCE</scope>
    <source>
        <strain evidence="4">HN-11 Male</strain>
        <tissue evidence="4">Kidney and liver</tissue>
    </source>
</reference>
<dbReference type="InterPro" id="IPR020084">
    <property type="entry name" value="NUDIX_hydrolase_CS"/>
</dbReference>
<dbReference type="PANTHER" id="PTHR22769">
    <property type="entry name" value="MUTT/NUDIX HYDROLASE"/>
    <property type="match status" value="1"/>
</dbReference>
<evidence type="ECO:0000256" key="1">
    <source>
        <dbReference type="ARBA" id="ARBA00022801"/>
    </source>
</evidence>
<keyword evidence="5" id="KW-1185">Reference proteome</keyword>
<dbReference type="GO" id="GO:0044716">
    <property type="term" value="F:8-oxo-GDP phosphatase activity"/>
    <property type="evidence" value="ECO:0007669"/>
    <property type="project" value="TreeGrafter"/>
</dbReference>
<protein>
    <recommendedName>
        <fullName evidence="3">Nudix hydrolase domain-containing protein</fullName>
    </recommendedName>
</protein>
<sequence>MMQEAKVQCRGSWYLPAGRLERGESLEEGLCREVTEETGLLCQPLTLLVVEERGTSWVRFVFLAQETGGVLKSSASADKESLQASWWDTVSPLPLRCRDILPLIQLALEYHQRASHPPILPQLCPSPFLILRLLLVCTSPGEMQILRSSSESAHLPTVVCTRRLSSILHPLLHLLQDPPTSYGILGVQHQGGDDADGLCLNIMGVFHGPELPAVTTEGLSWVAVEDEGLKNRLEQAMKKKTLLPLHS</sequence>
<dbReference type="PANTHER" id="PTHR22769:SF56">
    <property type="entry name" value="8-OXO-DGDP PHOSPHATASE NUDT18"/>
    <property type="match status" value="1"/>
</dbReference>
<name>A0A8J6FJN3_ELECQ</name>
<evidence type="ECO:0000313" key="5">
    <source>
        <dbReference type="Proteomes" id="UP000770717"/>
    </source>
</evidence>
<organism evidence="4 5">
    <name type="scientific">Eleutherodactylus coqui</name>
    <name type="common">Puerto Rican coqui</name>
    <dbReference type="NCBI Taxonomy" id="57060"/>
    <lineage>
        <taxon>Eukaryota</taxon>
        <taxon>Metazoa</taxon>
        <taxon>Chordata</taxon>
        <taxon>Craniata</taxon>
        <taxon>Vertebrata</taxon>
        <taxon>Euteleostomi</taxon>
        <taxon>Amphibia</taxon>
        <taxon>Batrachia</taxon>
        <taxon>Anura</taxon>
        <taxon>Neobatrachia</taxon>
        <taxon>Hyloidea</taxon>
        <taxon>Eleutherodactylidae</taxon>
        <taxon>Eleutherodactylinae</taxon>
        <taxon>Eleutherodactylus</taxon>
        <taxon>Eleutherodactylus</taxon>
    </lineage>
</organism>
<dbReference type="Gene3D" id="3.90.79.10">
    <property type="entry name" value="Nucleoside Triphosphate Pyrophosphohydrolase"/>
    <property type="match status" value="1"/>
</dbReference>
<dbReference type="AlphaFoldDB" id="A0A8J6FJN3"/>
<evidence type="ECO:0000259" key="3">
    <source>
        <dbReference type="PROSITE" id="PS51462"/>
    </source>
</evidence>
<dbReference type="PROSITE" id="PS51462">
    <property type="entry name" value="NUDIX"/>
    <property type="match status" value="1"/>
</dbReference>